<protein>
    <submittedName>
        <fullName evidence="1">Uncharacterized protein</fullName>
    </submittedName>
</protein>
<dbReference type="AlphaFoldDB" id="A0A0C3BUE6"/>
<dbReference type="Proteomes" id="UP000054166">
    <property type="component" value="Unassembled WGS sequence"/>
</dbReference>
<keyword evidence="2" id="KW-1185">Reference proteome</keyword>
<gene>
    <name evidence="1" type="ORF">PILCRDRAFT_9018</name>
</gene>
<dbReference type="HOGENOM" id="CLU_2184951_0_0_1"/>
<reference evidence="1 2" key="1">
    <citation type="submission" date="2014-04" db="EMBL/GenBank/DDBJ databases">
        <authorList>
            <consortium name="DOE Joint Genome Institute"/>
            <person name="Kuo A."/>
            <person name="Tarkka M."/>
            <person name="Buscot F."/>
            <person name="Kohler A."/>
            <person name="Nagy L.G."/>
            <person name="Floudas D."/>
            <person name="Copeland A."/>
            <person name="Barry K.W."/>
            <person name="Cichocki N."/>
            <person name="Veneault-Fourrey C."/>
            <person name="LaButti K."/>
            <person name="Lindquist E.A."/>
            <person name="Lipzen A."/>
            <person name="Lundell T."/>
            <person name="Morin E."/>
            <person name="Murat C."/>
            <person name="Sun H."/>
            <person name="Tunlid A."/>
            <person name="Henrissat B."/>
            <person name="Grigoriev I.V."/>
            <person name="Hibbett D.S."/>
            <person name="Martin F."/>
            <person name="Nordberg H.P."/>
            <person name="Cantor M.N."/>
            <person name="Hua S.X."/>
        </authorList>
    </citation>
    <scope>NUCLEOTIDE SEQUENCE [LARGE SCALE GENOMIC DNA]</scope>
    <source>
        <strain evidence="1 2">F 1598</strain>
    </source>
</reference>
<organism evidence="1 2">
    <name type="scientific">Piloderma croceum (strain F 1598)</name>
    <dbReference type="NCBI Taxonomy" id="765440"/>
    <lineage>
        <taxon>Eukaryota</taxon>
        <taxon>Fungi</taxon>
        <taxon>Dikarya</taxon>
        <taxon>Basidiomycota</taxon>
        <taxon>Agaricomycotina</taxon>
        <taxon>Agaricomycetes</taxon>
        <taxon>Agaricomycetidae</taxon>
        <taxon>Atheliales</taxon>
        <taxon>Atheliaceae</taxon>
        <taxon>Piloderma</taxon>
    </lineage>
</organism>
<evidence type="ECO:0000313" key="1">
    <source>
        <dbReference type="EMBL" id="KIM80977.1"/>
    </source>
</evidence>
<dbReference type="InParanoid" id="A0A0C3BUE6"/>
<dbReference type="EMBL" id="KN833001">
    <property type="protein sequence ID" value="KIM80977.1"/>
    <property type="molecule type" value="Genomic_DNA"/>
</dbReference>
<proteinExistence type="predicted"/>
<sequence>MSRLRLSIGFLSLCFDSASTPRRFHRLSCGPSLDHPQANPTFGQDGWDSHSLRIGMMHPAANRMQTDRPELAVAGLGGNKKLTYEWNHIRASMGTPADARLVPEIWGSI</sequence>
<name>A0A0C3BUE6_PILCF</name>
<accession>A0A0C3BUE6</accession>
<evidence type="ECO:0000313" key="2">
    <source>
        <dbReference type="Proteomes" id="UP000054166"/>
    </source>
</evidence>
<reference evidence="2" key="2">
    <citation type="submission" date="2015-01" db="EMBL/GenBank/DDBJ databases">
        <title>Evolutionary Origins and Diversification of the Mycorrhizal Mutualists.</title>
        <authorList>
            <consortium name="DOE Joint Genome Institute"/>
            <consortium name="Mycorrhizal Genomics Consortium"/>
            <person name="Kohler A."/>
            <person name="Kuo A."/>
            <person name="Nagy L.G."/>
            <person name="Floudas D."/>
            <person name="Copeland A."/>
            <person name="Barry K.W."/>
            <person name="Cichocki N."/>
            <person name="Veneault-Fourrey C."/>
            <person name="LaButti K."/>
            <person name="Lindquist E.A."/>
            <person name="Lipzen A."/>
            <person name="Lundell T."/>
            <person name="Morin E."/>
            <person name="Murat C."/>
            <person name="Riley R."/>
            <person name="Ohm R."/>
            <person name="Sun H."/>
            <person name="Tunlid A."/>
            <person name="Henrissat B."/>
            <person name="Grigoriev I.V."/>
            <person name="Hibbett D.S."/>
            <person name="Martin F."/>
        </authorList>
    </citation>
    <scope>NUCLEOTIDE SEQUENCE [LARGE SCALE GENOMIC DNA]</scope>
    <source>
        <strain evidence="2">F 1598</strain>
    </source>
</reference>